<dbReference type="AlphaFoldDB" id="A0A559KCV1"/>
<evidence type="ECO:0000313" key="2">
    <source>
        <dbReference type="Proteomes" id="UP000317036"/>
    </source>
</evidence>
<comment type="caution">
    <text evidence="1">The sequence shown here is derived from an EMBL/GenBank/DDBJ whole genome shotgun (WGS) entry which is preliminary data.</text>
</comment>
<organism evidence="1 2">
    <name type="scientific">Paenibacillus cremeus</name>
    <dbReference type="NCBI Taxonomy" id="2163881"/>
    <lineage>
        <taxon>Bacteria</taxon>
        <taxon>Bacillati</taxon>
        <taxon>Bacillota</taxon>
        <taxon>Bacilli</taxon>
        <taxon>Bacillales</taxon>
        <taxon>Paenibacillaceae</taxon>
        <taxon>Paenibacillus</taxon>
    </lineage>
</organism>
<dbReference type="OrthoDB" id="9972572at2"/>
<dbReference type="Proteomes" id="UP000317036">
    <property type="component" value="Unassembled WGS sequence"/>
</dbReference>
<name>A0A559KCV1_9BACL</name>
<evidence type="ECO:0000313" key="1">
    <source>
        <dbReference type="EMBL" id="TVY09951.1"/>
    </source>
</evidence>
<accession>A0A559KCV1</accession>
<sequence>MGKGKHSRLTWEDLYYDGLIDERYEIFDEESQKIFNVRVNDGWDHHLRDKKYIDECNCNDDHFIELKNMCEDSPYYRKPFDPKTDDVFVFINK</sequence>
<protein>
    <submittedName>
        <fullName evidence="1">Uncharacterized protein</fullName>
    </submittedName>
</protein>
<gene>
    <name evidence="1" type="ORF">FPZ49_11305</name>
</gene>
<keyword evidence="2" id="KW-1185">Reference proteome</keyword>
<dbReference type="EMBL" id="VNJI01000011">
    <property type="protein sequence ID" value="TVY09951.1"/>
    <property type="molecule type" value="Genomic_DNA"/>
</dbReference>
<proteinExistence type="predicted"/>
<reference evidence="1 2" key="1">
    <citation type="submission" date="2019-07" db="EMBL/GenBank/DDBJ databases">
        <authorList>
            <person name="Kim J."/>
        </authorList>
    </citation>
    <scope>NUCLEOTIDE SEQUENCE [LARGE SCALE GENOMIC DNA]</scope>
    <source>
        <strain evidence="1 2">JC52</strain>
    </source>
</reference>
<dbReference type="RefSeq" id="WP_144846566.1">
    <property type="nucleotide sequence ID" value="NZ_VNJI01000011.1"/>
</dbReference>